<evidence type="ECO:0000313" key="2">
    <source>
        <dbReference type="EMBL" id="EDM77418.1"/>
    </source>
</evidence>
<dbReference type="PROSITE" id="PS51257">
    <property type="entry name" value="PROKAR_LIPOPROTEIN"/>
    <property type="match status" value="1"/>
</dbReference>
<name>A6G9M4_9BACT</name>
<sequence length="99" mass="10579">MRGLICVLALVSITSCTQLGPPPSQSEAEPDSESVPEANDNDRCYPYLPEPSGSCRTSCSTREHCAGSRGPADFEEKGWPLDCIRDECVPLPPEAVTPG</sequence>
<organism evidence="2 3">
    <name type="scientific">Plesiocystis pacifica SIR-1</name>
    <dbReference type="NCBI Taxonomy" id="391625"/>
    <lineage>
        <taxon>Bacteria</taxon>
        <taxon>Pseudomonadati</taxon>
        <taxon>Myxococcota</taxon>
        <taxon>Polyangia</taxon>
        <taxon>Nannocystales</taxon>
        <taxon>Nannocystaceae</taxon>
        <taxon>Plesiocystis</taxon>
    </lineage>
</organism>
<dbReference type="EMBL" id="ABCS01000046">
    <property type="protein sequence ID" value="EDM77418.1"/>
    <property type="molecule type" value="Genomic_DNA"/>
</dbReference>
<accession>A6G9M4</accession>
<protein>
    <recommendedName>
        <fullName evidence="4">Lipoprotein</fullName>
    </recommendedName>
</protein>
<keyword evidence="3" id="KW-1185">Reference proteome</keyword>
<dbReference type="AlphaFoldDB" id="A6G9M4"/>
<feature type="region of interest" description="Disordered" evidence="1">
    <location>
        <begin position="18"/>
        <end position="44"/>
    </location>
</feature>
<comment type="caution">
    <text evidence="2">The sequence shown here is derived from an EMBL/GenBank/DDBJ whole genome shotgun (WGS) entry which is preliminary data.</text>
</comment>
<evidence type="ECO:0008006" key="4">
    <source>
        <dbReference type="Google" id="ProtNLM"/>
    </source>
</evidence>
<proteinExistence type="predicted"/>
<evidence type="ECO:0000313" key="3">
    <source>
        <dbReference type="Proteomes" id="UP000005801"/>
    </source>
</evidence>
<gene>
    <name evidence="2" type="ORF">PPSIR1_37924</name>
</gene>
<reference evidence="2 3" key="1">
    <citation type="submission" date="2007-06" db="EMBL/GenBank/DDBJ databases">
        <authorList>
            <person name="Shimkets L."/>
            <person name="Ferriera S."/>
            <person name="Johnson J."/>
            <person name="Kravitz S."/>
            <person name="Beeson K."/>
            <person name="Sutton G."/>
            <person name="Rogers Y.-H."/>
            <person name="Friedman R."/>
            <person name="Frazier M."/>
            <person name="Venter J.C."/>
        </authorList>
    </citation>
    <scope>NUCLEOTIDE SEQUENCE [LARGE SCALE GENOMIC DNA]</scope>
    <source>
        <strain evidence="2 3">SIR-1</strain>
    </source>
</reference>
<dbReference type="Proteomes" id="UP000005801">
    <property type="component" value="Unassembled WGS sequence"/>
</dbReference>
<evidence type="ECO:0000256" key="1">
    <source>
        <dbReference type="SAM" id="MobiDB-lite"/>
    </source>
</evidence>